<feature type="transmembrane region" description="Helical" evidence="10">
    <location>
        <begin position="340"/>
        <end position="361"/>
    </location>
</feature>
<feature type="region of interest" description="Disordered" evidence="9">
    <location>
        <begin position="485"/>
        <end position="513"/>
    </location>
</feature>
<comment type="similarity">
    <text evidence="8">Belongs to the two pore domain potassium channel (TC 1.A.1.8) family.</text>
</comment>
<dbReference type="InterPro" id="IPR013099">
    <property type="entry name" value="K_chnl_dom"/>
</dbReference>
<feature type="compositionally biased region" description="Basic and acidic residues" evidence="9">
    <location>
        <begin position="254"/>
        <end position="264"/>
    </location>
</feature>
<keyword evidence="6 10" id="KW-0472">Membrane</keyword>
<feature type="transmembrane region" description="Helical" evidence="10">
    <location>
        <begin position="168"/>
        <end position="189"/>
    </location>
</feature>
<sequence>MTQSCLIVTNFSRPTSAQSGTSLGSKIRFSFDSLLSRPDHPELMLGRRSSCLQHEEFLRARKPPQTWLGKAKYYYDKYNCRYFAPFLLLFFYSLLGAWVFYIVENENEKEMKIKEEWDLNWLRNHTFNKIVGVFQARRRIERASKSRDVLLWYEKELQRVKLPEALEWDMWGALFYVGTIFTTIGYGNIFPRTITGRALSVVYAIIGIPLVLAILSRFGQFLEHTITRAWLRHRERIKKTPQMLRSSTRTKSGKSPEELEEGKLKSPTSSEFLEEHLIEDSRTIPIWLALLFCLSWICACAALFLIWEKRWTFFTSLYFFFISLSTIGLGDVVPDHPHMLILMFWLVIIGLSIVSMLLTVIQIKFEECLYNLMIRIQEEYHRNLANGTPFDHAEICKKAMERQPLFMKLFGPDMMSDDQKEKIEEKVEQFERVVRITNNKNVQTDTPLASVIGTQMENVANSIACDPMSESDRVLMANGETQWSRQFQSTACEEPNSEADDHDSMSDATSLPMDSTSYSARKYTDRSQKKVAFCTTCANRENSTRSVAPKEPINTVDEPVQTDIAQFQIDEIVLRLAALQSNRVRPDVVDRGSTAPRFRMGRRAKKRSQPESVEEKSVKDMTDNEILNTMLQVMQQSLETDASPPKSTKELGVNTVPNSVSSCGVSTYPISRRTQSIETDPHDVTNRSVATDNAILLDKSMETSRSERDPTNMSWDEKRRHDMMTSPIIRRLMMKTSAIGSDSSYDADDRSQQTSIAIDPPRKGSDRSQQTSLMIDRPCPDVDRSLQTSPSVEKQQSDRSIQSAPDCMDRMTSPILRESFNRSFQTPPDEVTNRSQQTSLDMLDKTQETSRAELVSQCVGTDPEPGGYNPITDWPRNSVSMYEGRMTDSMETSTQYSPPMSRSVTAQQTDTDYLTVPGMRTRSSSTCGLGTSIHDDESRQEVIIQTDDSYLKIARRLDEYRSNRTQFLPVVAASPLGSRDIEPFKTDRPSERRGFYVDMKDLLQRRRSSKARRRMSHKINNAEAQTGSSMDKAQLEPIISGHHERSRSISPETPPRPRRVLARVASLPAGVARGKVGEFVAKHERGIPNPAVGRDRPVRIVRQYAMVDKGT</sequence>
<evidence type="ECO:0000256" key="9">
    <source>
        <dbReference type="SAM" id="MobiDB-lite"/>
    </source>
</evidence>
<dbReference type="Gene3D" id="1.10.287.70">
    <property type="match status" value="1"/>
</dbReference>
<evidence type="ECO:0000256" key="7">
    <source>
        <dbReference type="ARBA" id="ARBA00023303"/>
    </source>
</evidence>
<comment type="caution">
    <text evidence="12">The sequence shown here is derived from an EMBL/GenBank/DDBJ whole genome shotgun (WGS) entry which is preliminary data.</text>
</comment>
<evidence type="ECO:0000256" key="2">
    <source>
        <dbReference type="ARBA" id="ARBA00022448"/>
    </source>
</evidence>
<dbReference type="PANTHER" id="PTHR11003">
    <property type="entry name" value="POTASSIUM CHANNEL, SUBFAMILY K"/>
    <property type="match status" value="1"/>
</dbReference>
<evidence type="ECO:0000313" key="13">
    <source>
        <dbReference type="Proteomes" id="UP001303046"/>
    </source>
</evidence>
<evidence type="ECO:0000256" key="4">
    <source>
        <dbReference type="ARBA" id="ARBA00022989"/>
    </source>
</evidence>
<feature type="region of interest" description="Disordered" evidence="9">
    <location>
        <begin position="740"/>
        <end position="807"/>
    </location>
</feature>
<evidence type="ECO:0000256" key="5">
    <source>
        <dbReference type="ARBA" id="ARBA00023065"/>
    </source>
</evidence>
<accession>A0ABR1D6N9</accession>
<feature type="domain" description="Potassium channel" evidence="11">
    <location>
        <begin position="167"/>
        <end position="223"/>
    </location>
</feature>
<dbReference type="Proteomes" id="UP001303046">
    <property type="component" value="Unassembled WGS sequence"/>
</dbReference>
<evidence type="ECO:0000259" key="11">
    <source>
        <dbReference type="Pfam" id="PF07885"/>
    </source>
</evidence>
<feature type="transmembrane region" description="Helical" evidence="10">
    <location>
        <begin position="201"/>
        <end position="222"/>
    </location>
</feature>
<evidence type="ECO:0000256" key="1">
    <source>
        <dbReference type="ARBA" id="ARBA00004141"/>
    </source>
</evidence>
<gene>
    <name evidence="12" type="primary">Necator_chrIII.g12917</name>
    <name evidence="12" type="ORF">RB195_012150</name>
</gene>
<proteinExistence type="inferred from homology"/>
<feature type="transmembrane region" description="Helical" evidence="10">
    <location>
        <begin position="82"/>
        <end position="103"/>
    </location>
</feature>
<feature type="region of interest" description="Disordered" evidence="9">
    <location>
        <begin position="242"/>
        <end position="267"/>
    </location>
</feature>
<keyword evidence="4 10" id="KW-1133">Transmembrane helix</keyword>
<reference evidence="12 13" key="1">
    <citation type="submission" date="2023-08" db="EMBL/GenBank/DDBJ databases">
        <title>A Necator americanus chromosomal reference genome.</title>
        <authorList>
            <person name="Ilik V."/>
            <person name="Petrzelkova K.J."/>
            <person name="Pardy F."/>
            <person name="Fuh T."/>
            <person name="Niatou-Singa F.S."/>
            <person name="Gouil Q."/>
            <person name="Baker L."/>
            <person name="Ritchie M.E."/>
            <person name="Jex A.R."/>
            <person name="Gazzola D."/>
            <person name="Li H."/>
            <person name="Toshio Fujiwara R."/>
            <person name="Zhan B."/>
            <person name="Aroian R.V."/>
            <person name="Pafco B."/>
            <person name="Schwarz E.M."/>
        </authorList>
    </citation>
    <scope>NUCLEOTIDE SEQUENCE [LARGE SCALE GENOMIC DNA]</scope>
    <source>
        <strain evidence="12 13">Aroian</strain>
        <tissue evidence="12">Whole animal</tissue>
    </source>
</reference>
<dbReference type="Pfam" id="PF07885">
    <property type="entry name" value="Ion_trans_2"/>
    <property type="match status" value="2"/>
</dbReference>
<feature type="domain" description="Potassium channel" evidence="11">
    <location>
        <begin position="292"/>
        <end position="366"/>
    </location>
</feature>
<keyword evidence="7 8" id="KW-0407">Ion channel</keyword>
<comment type="subcellular location">
    <subcellularLocation>
        <location evidence="1">Membrane</location>
        <topology evidence="1">Multi-pass membrane protein</topology>
    </subcellularLocation>
</comment>
<feature type="transmembrane region" description="Helical" evidence="10">
    <location>
        <begin position="286"/>
        <end position="307"/>
    </location>
</feature>
<protein>
    <recommendedName>
        <fullName evidence="11">Potassium channel domain-containing protein</fullName>
    </recommendedName>
</protein>
<evidence type="ECO:0000256" key="10">
    <source>
        <dbReference type="SAM" id="Phobius"/>
    </source>
</evidence>
<organism evidence="12 13">
    <name type="scientific">Necator americanus</name>
    <name type="common">Human hookworm</name>
    <dbReference type="NCBI Taxonomy" id="51031"/>
    <lineage>
        <taxon>Eukaryota</taxon>
        <taxon>Metazoa</taxon>
        <taxon>Ecdysozoa</taxon>
        <taxon>Nematoda</taxon>
        <taxon>Chromadorea</taxon>
        <taxon>Rhabditida</taxon>
        <taxon>Rhabditina</taxon>
        <taxon>Rhabditomorpha</taxon>
        <taxon>Strongyloidea</taxon>
        <taxon>Ancylostomatidae</taxon>
        <taxon>Bunostominae</taxon>
        <taxon>Necator</taxon>
    </lineage>
</organism>
<evidence type="ECO:0000256" key="8">
    <source>
        <dbReference type="RuleBase" id="RU003857"/>
    </source>
</evidence>
<keyword evidence="5 8" id="KW-0406">Ion transport</keyword>
<dbReference type="InterPro" id="IPR003280">
    <property type="entry name" value="2pore_dom_K_chnl"/>
</dbReference>
<evidence type="ECO:0000256" key="6">
    <source>
        <dbReference type="ARBA" id="ARBA00023136"/>
    </source>
</evidence>
<feature type="compositionally biased region" description="Polar residues" evidence="9">
    <location>
        <begin position="785"/>
        <end position="803"/>
    </location>
</feature>
<evidence type="ECO:0000256" key="3">
    <source>
        <dbReference type="ARBA" id="ARBA00022692"/>
    </source>
</evidence>
<dbReference type="PRINTS" id="PR01333">
    <property type="entry name" value="2POREKCHANEL"/>
</dbReference>
<keyword evidence="13" id="KW-1185">Reference proteome</keyword>
<dbReference type="EMBL" id="JAVFWL010000003">
    <property type="protein sequence ID" value="KAK6745863.1"/>
    <property type="molecule type" value="Genomic_DNA"/>
</dbReference>
<evidence type="ECO:0000313" key="12">
    <source>
        <dbReference type="EMBL" id="KAK6745863.1"/>
    </source>
</evidence>
<dbReference type="PANTHER" id="PTHR11003:SF86">
    <property type="entry name" value="POTASSIUM CHANNEL DOMAIN-CONTAINING PROTEIN"/>
    <property type="match status" value="1"/>
</dbReference>
<name>A0ABR1D6N9_NECAM</name>
<dbReference type="SUPFAM" id="SSF81324">
    <property type="entry name" value="Voltage-gated potassium channels"/>
    <property type="match status" value="2"/>
</dbReference>
<keyword evidence="3 8" id="KW-0812">Transmembrane</keyword>
<keyword evidence="2 8" id="KW-0813">Transport</keyword>